<reference evidence="1" key="1">
    <citation type="journal article" date="2021" name="Environ. Microbiol.">
        <title>Gene family expansions and transcriptome signatures uncover fungal adaptations to wood decay.</title>
        <authorList>
            <person name="Hage H."/>
            <person name="Miyauchi S."/>
            <person name="Viragh M."/>
            <person name="Drula E."/>
            <person name="Min B."/>
            <person name="Chaduli D."/>
            <person name="Navarro D."/>
            <person name="Favel A."/>
            <person name="Norest M."/>
            <person name="Lesage-Meessen L."/>
            <person name="Balint B."/>
            <person name="Merenyi Z."/>
            <person name="de Eugenio L."/>
            <person name="Morin E."/>
            <person name="Martinez A.T."/>
            <person name="Baldrian P."/>
            <person name="Stursova M."/>
            <person name="Martinez M.J."/>
            <person name="Novotny C."/>
            <person name="Magnuson J.K."/>
            <person name="Spatafora J.W."/>
            <person name="Maurice S."/>
            <person name="Pangilinan J."/>
            <person name="Andreopoulos W."/>
            <person name="LaButti K."/>
            <person name="Hundley H."/>
            <person name="Na H."/>
            <person name="Kuo A."/>
            <person name="Barry K."/>
            <person name="Lipzen A."/>
            <person name="Henrissat B."/>
            <person name="Riley R."/>
            <person name="Ahrendt S."/>
            <person name="Nagy L.G."/>
            <person name="Grigoriev I.V."/>
            <person name="Martin F."/>
            <person name="Rosso M.N."/>
        </authorList>
    </citation>
    <scope>NUCLEOTIDE SEQUENCE</scope>
    <source>
        <strain evidence="1">CBS 384.51</strain>
    </source>
</reference>
<organism evidence="1 2">
    <name type="scientific">Irpex rosettiformis</name>
    <dbReference type="NCBI Taxonomy" id="378272"/>
    <lineage>
        <taxon>Eukaryota</taxon>
        <taxon>Fungi</taxon>
        <taxon>Dikarya</taxon>
        <taxon>Basidiomycota</taxon>
        <taxon>Agaricomycotina</taxon>
        <taxon>Agaricomycetes</taxon>
        <taxon>Polyporales</taxon>
        <taxon>Irpicaceae</taxon>
        <taxon>Irpex</taxon>
    </lineage>
</organism>
<dbReference type="Proteomes" id="UP001055072">
    <property type="component" value="Unassembled WGS sequence"/>
</dbReference>
<name>A0ACB8TMY4_9APHY</name>
<keyword evidence="2" id="KW-1185">Reference proteome</keyword>
<comment type="caution">
    <text evidence="1">The sequence shown here is derived from an EMBL/GenBank/DDBJ whole genome shotgun (WGS) entry which is preliminary data.</text>
</comment>
<gene>
    <name evidence="1" type="ORF">BDY19DRAFT_858286</name>
</gene>
<dbReference type="EMBL" id="MU274971">
    <property type="protein sequence ID" value="KAI0083358.1"/>
    <property type="molecule type" value="Genomic_DNA"/>
</dbReference>
<feature type="non-terminal residue" evidence="1">
    <location>
        <position position="177"/>
    </location>
</feature>
<feature type="non-terminal residue" evidence="1">
    <location>
        <position position="1"/>
    </location>
</feature>
<sequence length="177" mass="20032">RFRQVPTFGRDTIRRFSANVADLKKLGARDFEDILQCSIPVLEGLLLEPYNSTVLDLLWTLTTWHALAKLRMHTTTTLKHLTHTTTALGRFLRQFKEHVCTHFVTKELPRESAARDVQIRLASDTQASPSNVTMPSGAVPRVKTFNLNTYKLHALGDYVETIKTFGPSDNYSTQTVS</sequence>
<evidence type="ECO:0000313" key="1">
    <source>
        <dbReference type="EMBL" id="KAI0083358.1"/>
    </source>
</evidence>
<accession>A0ACB8TMY4</accession>
<protein>
    <submittedName>
        <fullName evidence="1">Uncharacterized protein</fullName>
    </submittedName>
</protein>
<proteinExistence type="predicted"/>
<evidence type="ECO:0000313" key="2">
    <source>
        <dbReference type="Proteomes" id="UP001055072"/>
    </source>
</evidence>